<dbReference type="AlphaFoldDB" id="A0A1S7LQX7"/>
<name>A0A1S7LQX7_MAGMO</name>
<reference evidence="2" key="1">
    <citation type="submission" date="2015-04" db="EMBL/GenBank/DDBJ databases">
        <authorList>
            <person name="Syromyatnikov M.Y."/>
            <person name="Popov V.N."/>
        </authorList>
    </citation>
    <scope>NUCLEOTIDE SEQUENCE</scope>
    <source>
        <strain evidence="2">MO-1</strain>
    </source>
</reference>
<evidence type="ECO:0008006" key="3">
    <source>
        <dbReference type="Google" id="ProtNLM"/>
    </source>
</evidence>
<evidence type="ECO:0000313" key="2">
    <source>
        <dbReference type="EMBL" id="CRH08186.1"/>
    </source>
</evidence>
<evidence type="ECO:0000256" key="1">
    <source>
        <dbReference type="SAM" id="Phobius"/>
    </source>
</evidence>
<keyword evidence="1" id="KW-0812">Transmembrane</keyword>
<dbReference type="Pfam" id="PF10023">
    <property type="entry name" value="Aminopep"/>
    <property type="match status" value="1"/>
</dbReference>
<keyword evidence="1" id="KW-0472">Membrane</keyword>
<keyword evidence="1" id="KW-1133">Transmembrane helix</keyword>
<protein>
    <recommendedName>
        <fullName evidence="3">Aminopeptidase</fullName>
    </recommendedName>
</protein>
<organism evidence="2">
    <name type="scientific">Magnetococcus massalia (strain MO-1)</name>
    <dbReference type="NCBI Taxonomy" id="451514"/>
    <lineage>
        <taxon>Bacteria</taxon>
        <taxon>Pseudomonadati</taxon>
        <taxon>Pseudomonadota</taxon>
        <taxon>Magnetococcia</taxon>
        <taxon>Magnetococcales</taxon>
        <taxon>Magnetococcaceae</taxon>
        <taxon>Magnetococcus</taxon>
    </lineage>
</organism>
<proteinExistence type="predicted"/>
<accession>A0A1S7LQX7</accession>
<feature type="transmembrane region" description="Helical" evidence="1">
    <location>
        <begin position="20"/>
        <end position="38"/>
    </location>
</feature>
<dbReference type="PIRSF" id="PIRSF029285">
    <property type="entry name" value="Aminopept"/>
    <property type="match status" value="1"/>
</dbReference>
<sequence>MWIVSYGTQSISIMNALRSLLLLSTLLLTGCIAPGYYLHMAAGQWQVMLSREPVDEVLADPEQPLQLKGALTRSQQMRQFAIAQLKLPDGDSYQHYATIDRPYVQWAVSATERFSLQPKRWCFPVVGCLAYRGFFSQQRAEAFAQSLREQGLDVALHPVPAYSSLGWWGDPLLSTTIHWPEADLARLIFHEMAHEKLYLPGDTDFNESYAEAVAQLGVAQWLSQGGKEEKLNRFAAQKKRRKAFRSLIFKLRDQLQILYTKPLKEAEMARQKLDLYVQFQHRYYQLRQSWQGGGHYDHWVFAKDLNNAKISMLSHYTRWVPSFKRLFAKSHGDWSTFHHAAETLSHESAPERQTALEQYLP</sequence>
<dbReference type="EMBL" id="LO017727">
    <property type="protein sequence ID" value="CRH08186.1"/>
    <property type="molecule type" value="Genomic_DNA"/>
</dbReference>
<dbReference type="InterPro" id="IPR014553">
    <property type="entry name" value="Aminopept"/>
</dbReference>
<gene>
    <name evidence="2" type="ORF">MAGMO_4058</name>
</gene>